<dbReference type="Gene3D" id="1.10.287.130">
    <property type="match status" value="1"/>
</dbReference>
<accession>A0A916UA75</accession>
<keyword evidence="7" id="KW-0472">Membrane</keyword>
<dbReference type="InterPro" id="IPR052162">
    <property type="entry name" value="Sensor_kinase/Photoreceptor"/>
</dbReference>
<dbReference type="Pfam" id="PF00512">
    <property type="entry name" value="HisKA"/>
    <property type="match status" value="1"/>
</dbReference>
<dbReference type="InterPro" id="IPR003661">
    <property type="entry name" value="HisK_dim/P_dom"/>
</dbReference>
<dbReference type="InterPro" id="IPR036097">
    <property type="entry name" value="HisK_dim/P_sf"/>
</dbReference>
<organism evidence="10 11">
    <name type="scientific">Pedobacter quisquiliarum</name>
    <dbReference type="NCBI Taxonomy" id="1834438"/>
    <lineage>
        <taxon>Bacteria</taxon>
        <taxon>Pseudomonadati</taxon>
        <taxon>Bacteroidota</taxon>
        <taxon>Sphingobacteriia</taxon>
        <taxon>Sphingobacteriales</taxon>
        <taxon>Sphingobacteriaceae</taxon>
        <taxon>Pedobacter</taxon>
    </lineage>
</organism>
<dbReference type="PANTHER" id="PTHR43304:SF1">
    <property type="entry name" value="PAC DOMAIN-CONTAINING PROTEIN"/>
    <property type="match status" value="1"/>
</dbReference>
<dbReference type="EC" id="2.7.13.3" evidence="2"/>
<evidence type="ECO:0000256" key="4">
    <source>
        <dbReference type="ARBA" id="ARBA00022679"/>
    </source>
</evidence>
<dbReference type="InterPro" id="IPR003594">
    <property type="entry name" value="HATPase_dom"/>
</dbReference>
<comment type="catalytic activity">
    <reaction evidence="1">
        <text>ATP + protein L-histidine = ADP + protein N-phospho-L-histidine.</text>
        <dbReference type="EC" id="2.7.13.3"/>
    </reaction>
</comment>
<dbReference type="RefSeq" id="WP_188626731.1">
    <property type="nucleotide sequence ID" value="NZ_BMIL01000006.1"/>
</dbReference>
<dbReference type="SUPFAM" id="SSF47384">
    <property type="entry name" value="Homodimeric domain of signal transducing histidine kinase"/>
    <property type="match status" value="1"/>
</dbReference>
<proteinExistence type="predicted"/>
<dbReference type="Pfam" id="PF13426">
    <property type="entry name" value="PAS_9"/>
    <property type="match status" value="1"/>
</dbReference>
<dbReference type="Gene3D" id="3.30.450.20">
    <property type="entry name" value="PAS domain"/>
    <property type="match status" value="3"/>
</dbReference>
<protein>
    <recommendedName>
        <fullName evidence="2">histidine kinase</fullName>
        <ecNumber evidence="2">2.7.13.3</ecNumber>
    </recommendedName>
</protein>
<dbReference type="SMART" id="SM00388">
    <property type="entry name" value="HisKA"/>
    <property type="match status" value="1"/>
</dbReference>
<dbReference type="CDD" id="cd00130">
    <property type="entry name" value="PAS"/>
    <property type="match status" value="1"/>
</dbReference>
<keyword evidence="5" id="KW-0418">Kinase</keyword>
<evidence type="ECO:0000256" key="3">
    <source>
        <dbReference type="ARBA" id="ARBA00022553"/>
    </source>
</evidence>
<dbReference type="SUPFAM" id="SSF55785">
    <property type="entry name" value="PYP-like sensor domain (PAS domain)"/>
    <property type="match status" value="3"/>
</dbReference>
<dbReference type="SUPFAM" id="SSF55874">
    <property type="entry name" value="ATPase domain of HSP90 chaperone/DNA topoisomerase II/histidine kinase"/>
    <property type="match status" value="1"/>
</dbReference>
<dbReference type="Pfam" id="PF08447">
    <property type="entry name" value="PAS_3"/>
    <property type="match status" value="2"/>
</dbReference>
<evidence type="ECO:0000256" key="8">
    <source>
        <dbReference type="SAM" id="Coils"/>
    </source>
</evidence>
<dbReference type="Pfam" id="PF02518">
    <property type="entry name" value="HATPase_c"/>
    <property type="match status" value="1"/>
</dbReference>
<evidence type="ECO:0000256" key="7">
    <source>
        <dbReference type="ARBA" id="ARBA00023136"/>
    </source>
</evidence>
<dbReference type="InterPro" id="IPR036890">
    <property type="entry name" value="HATPase_C_sf"/>
</dbReference>
<dbReference type="Gene3D" id="3.30.565.10">
    <property type="entry name" value="Histidine kinase-like ATPase, C-terminal domain"/>
    <property type="match status" value="1"/>
</dbReference>
<dbReference type="Gene3D" id="2.10.70.100">
    <property type="match status" value="1"/>
</dbReference>
<name>A0A916UA75_9SPHI</name>
<dbReference type="PANTHER" id="PTHR43304">
    <property type="entry name" value="PHYTOCHROME-LIKE PROTEIN CPH1"/>
    <property type="match status" value="1"/>
</dbReference>
<keyword evidence="3" id="KW-0597">Phosphoprotein</keyword>
<dbReference type="InterPro" id="IPR004358">
    <property type="entry name" value="Sig_transdc_His_kin-like_C"/>
</dbReference>
<dbReference type="FunFam" id="1.10.287.130:FF:000001">
    <property type="entry name" value="Two-component sensor histidine kinase"/>
    <property type="match status" value="1"/>
</dbReference>
<dbReference type="InterPro" id="IPR013655">
    <property type="entry name" value="PAS_fold_3"/>
</dbReference>
<gene>
    <name evidence="10" type="ORF">GCM10011387_19720</name>
</gene>
<evidence type="ECO:0000256" key="6">
    <source>
        <dbReference type="ARBA" id="ARBA00023012"/>
    </source>
</evidence>
<dbReference type="EMBL" id="BMIL01000006">
    <property type="protein sequence ID" value="GGC66259.1"/>
    <property type="molecule type" value="Genomic_DNA"/>
</dbReference>
<dbReference type="PRINTS" id="PR00344">
    <property type="entry name" value="BCTRLSENSOR"/>
</dbReference>
<dbReference type="InterPro" id="IPR000014">
    <property type="entry name" value="PAS"/>
</dbReference>
<dbReference type="PROSITE" id="PS50109">
    <property type="entry name" value="HIS_KIN"/>
    <property type="match status" value="1"/>
</dbReference>
<keyword evidence="6" id="KW-0902">Two-component regulatory system</keyword>
<evidence type="ECO:0000256" key="1">
    <source>
        <dbReference type="ARBA" id="ARBA00000085"/>
    </source>
</evidence>
<dbReference type="GO" id="GO:0000155">
    <property type="term" value="F:phosphorelay sensor kinase activity"/>
    <property type="evidence" value="ECO:0007669"/>
    <property type="project" value="InterPro"/>
</dbReference>
<feature type="coiled-coil region" evidence="8">
    <location>
        <begin position="136"/>
        <end position="174"/>
    </location>
</feature>
<keyword evidence="4" id="KW-0808">Transferase</keyword>
<keyword evidence="11" id="KW-1185">Reference proteome</keyword>
<dbReference type="FunFam" id="3.30.565.10:FF:000006">
    <property type="entry name" value="Sensor histidine kinase WalK"/>
    <property type="match status" value="1"/>
</dbReference>
<dbReference type="AlphaFoldDB" id="A0A916UA75"/>
<feature type="domain" description="Histidine kinase" evidence="9">
    <location>
        <begin position="448"/>
        <end position="662"/>
    </location>
</feature>
<evidence type="ECO:0000259" key="9">
    <source>
        <dbReference type="PROSITE" id="PS50109"/>
    </source>
</evidence>
<comment type="caution">
    <text evidence="10">The sequence shown here is derived from an EMBL/GenBank/DDBJ whole genome shotgun (WGS) entry which is preliminary data.</text>
</comment>
<dbReference type="CDD" id="cd00075">
    <property type="entry name" value="HATPase"/>
    <property type="match status" value="1"/>
</dbReference>
<evidence type="ECO:0000256" key="5">
    <source>
        <dbReference type="ARBA" id="ARBA00022777"/>
    </source>
</evidence>
<dbReference type="Proteomes" id="UP000651668">
    <property type="component" value="Unassembled WGS sequence"/>
</dbReference>
<reference evidence="10" key="1">
    <citation type="journal article" date="2014" name="Int. J. Syst. Evol. Microbiol.">
        <title>Complete genome sequence of Corynebacterium casei LMG S-19264T (=DSM 44701T), isolated from a smear-ripened cheese.</title>
        <authorList>
            <consortium name="US DOE Joint Genome Institute (JGI-PGF)"/>
            <person name="Walter F."/>
            <person name="Albersmeier A."/>
            <person name="Kalinowski J."/>
            <person name="Ruckert C."/>
        </authorList>
    </citation>
    <scope>NUCLEOTIDE SEQUENCE</scope>
    <source>
        <strain evidence="10">CGMCC 1.15343</strain>
    </source>
</reference>
<dbReference type="CDD" id="cd00082">
    <property type="entry name" value="HisKA"/>
    <property type="match status" value="1"/>
</dbReference>
<evidence type="ECO:0000256" key="2">
    <source>
        <dbReference type="ARBA" id="ARBA00012438"/>
    </source>
</evidence>
<dbReference type="InterPro" id="IPR005467">
    <property type="entry name" value="His_kinase_dom"/>
</dbReference>
<dbReference type="SMART" id="SM00387">
    <property type="entry name" value="HATPase_c"/>
    <property type="match status" value="1"/>
</dbReference>
<evidence type="ECO:0000313" key="10">
    <source>
        <dbReference type="EMBL" id="GGC66259.1"/>
    </source>
</evidence>
<dbReference type="InterPro" id="IPR035965">
    <property type="entry name" value="PAS-like_dom_sf"/>
</dbReference>
<sequence length="665" mass="75340">MFSNQNAYASDHVLQIIALSEIATAIYSSEEMIIQAANDPMIRLWGKDKSVIGKDIDTAIPELKEQPFLEIYRNVLHTGETFKTENFHTILVVDGKPQEFYFDFMYKAVKNQNGETYCVLNTATDVTERYNTEINIRASEAREQALNEELAAANEELEATIEELTCANEELLQSTEHVISLNASLSESRDQLKFAIDAAQLAAWDLNLRATKFSGNDRLRSWFGITSEDEVDFTSGLDLIVEKDRARVLRAFKLALDSTSDGTFDLQFSILGLHQTQPRIVRAKGKCIFDENHEPYRFSGIMEDVTTEFKNEIALAEAQEGFEIALHAAKLGSYDLDLKTMEMTSSDQCKLNYGVQIDQPFAFKDLLNTIHPEYRSYVQKQLTEAIENHEVYHAEYPVAWPDGSVHWLRSAGKARYNFLAEPIRMGVVSFDITEQKKDEIRKNDFIGMVSHELKTPLTSFKGYIQILHKNTATKNDAFAMTMLSKLERQLDKMNGLVNGFLNLSRLESGKIYLQKQTFSLDDLVLEVIEEHKILIANHEIIMKPCDKALVHADREKIGNVICNFLSNAAKYSPVYSKIEVLCSANEETATIMVTDQGAGIEEADLKRVFERFYRSEKTKEVAGFGIGLYLSAEIVERHQGEIGVKSEIGKGSQFWFTLPIYTAAE</sequence>
<evidence type="ECO:0000313" key="11">
    <source>
        <dbReference type="Proteomes" id="UP000651668"/>
    </source>
</evidence>
<keyword evidence="8" id="KW-0175">Coiled coil</keyword>
<reference evidence="10" key="2">
    <citation type="submission" date="2020-09" db="EMBL/GenBank/DDBJ databases">
        <authorList>
            <person name="Sun Q."/>
            <person name="Zhou Y."/>
        </authorList>
    </citation>
    <scope>NUCLEOTIDE SEQUENCE</scope>
    <source>
        <strain evidence="10">CGMCC 1.15343</strain>
    </source>
</reference>